<accession>A0ABQ1G7C5</accession>
<dbReference type="EMBL" id="BMEX01000002">
    <property type="protein sequence ID" value="GGA38149.1"/>
    <property type="molecule type" value="Genomic_DNA"/>
</dbReference>
<dbReference type="InterPro" id="IPR011335">
    <property type="entry name" value="Restrct_endonuc-II-like"/>
</dbReference>
<evidence type="ECO:0000256" key="4">
    <source>
        <dbReference type="ARBA" id="ARBA00022801"/>
    </source>
</evidence>
<dbReference type="Pfam" id="PF00580">
    <property type="entry name" value="UvrD-helicase"/>
    <property type="match status" value="1"/>
</dbReference>
<comment type="catalytic activity">
    <reaction evidence="13">
        <text>ATP + H2O = ADP + phosphate + H(+)</text>
        <dbReference type="Rhea" id="RHEA:13065"/>
        <dbReference type="ChEBI" id="CHEBI:15377"/>
        <dbReference type="ChEBI" id="CHEBI:15378"/>
        <dbReference type="ChEBI" id="CHEBI:30616"/>
        <dbReference type="ChEBI" id="CHEBI:43474"/>
        <dbReference type="ChEBI" id="CHEBI:456216"/>
        <dbReference type="EC" id="5.6.2.4"/>
    </reaction>
</comment>
<dbReference type="Pfam" id="PF12705">
    <property type="entry name" value="PDDEXK_1"/>
    <property type="match status" value="1"/>
</dbReference>
<organism evidence="18 19">
    <name type="scientific">Kroppenstedtia guangzhouensis</name>
    <dbReference type="NCBI Taxonomy" id="1274356"/>
    <lineage>
        <taxon>Bacteria</taxon>
        <taxon>Bacillati</taxon>
        <taxon>Bacillota</taxon>
        <taxon>Bacilli</taxon>
        <taxon>Bacillales</taxon>
        <taxon>Thermoactinomycetaceae</taxon>
        <taxon>Kroppenstedtia</taxon>
    </lineage>
</organism>
<keyword evidence="3" id="KW-0227">DNA damage</keyword>
<dbReference type="EC" id="5.6.2.4" evidence="12"/>
<dbReference type="PROSITE" id="PS51198">
    <property type="entry name" value="UVRD_HELICASE_ATP_BIND"/>
    <property type="match status" value="1"/>
</dbReference>
<comment type="caution">
    <text evidence="18">The sequence shown here is derived from an EMBL/GenBank/DDBJ whole genome shotgun (WGS) entry which is preliminary data.</text>
</comment>
<keyword evidence="9" id="KW-0234">DNA repair</keyword>
<gene>
    <name evidence="18" type="ORF">GCM10007416_08890</name>
</gene>
<evidence type="ECO:0000256" key="15">
    <source>
        <dbReference type="SAM" id="MobiDB-lite"/>
    </source>
</evidence>
<dbReference type="PANTHER" id="PTHR11070:SF48">
    <property type="entry name" value="ATP-DEPENDENT HELICASE_NUCLEASE SUBUNIT A"/>
    <property type="match status" value="1"/>
</dbReference>
<proteinExistence type="predicted"/>
<evidence type="ECO:0000313" key="19">
    <source>
        <dbReference type="Proteomes" id="UP000617979"/>
    </source>
</evidence>
<evidence type="ECO:0000256" key="6">
    <source>
        <dbReference type="ARBA" id="ARBA00022839"/>
    </source>
</evidence>
<keyword evidence="19" id="KW-1185">Reference proteome</keyword>
<evidence type="ECO:0000259" key="17">
    <source>
        <dbReference type="PROSITE" id="PS51217"/>
    </source>
</evidence>
<dbReference type="Pfam" id="PF13361">
    <property type="entry name" value="UvrD_C"/>
    <property type="match status" value="1"/>
</dbReference>
<dbReference type="PROSITE" id="PS51217">
    <property type="entry name" value="UVRD_HELICASE_CTER"/>
    <property type="match status" value="1"/>
</dbReference>
<evidence type="ECO:0000256" key="14">
    <source>
        <dbReference type="PROSITE-ProRule" id="PRU00560"/>
    </source>
</evidence>
<dbReference type="Proteomes" id="UP000617979">
    <property type="component" value="Unassembled WGS sequence"/>
</dbReference>
<feature type="binding site" evidence="14">
    <location>
        <begin position="26"/>
        <end position="33"/>
    </location>
    <ligand>
        <name>ATP</name>
        <dbReference type="ChEBI" id="CHEBI:30616"/>
    </ligand>
</feature>
<evidence type="ECO:0000256" key="1">
    <source>
        <dbReference type="ARBA" id="ARBA00022722"/>
    </source>
</evidence>
<evidence type="ECO:0000259" key="16">
    <source>
        <dbReference type="PROSITE" id="PS51198"/>
    </source>
</evidence>
<evidence type="ECO:0000256" key="13">
    <source>
        <dbReference type="ARBA" id="ARBA00048988"/>
    </source>
</evidence>
<keyword evidence="1" id="KW-0540">Nuclease</keyword>
<keyword evidence="6" id="KW-0269">Exonuclease</keyword>
<evidence type="ECO:0000256" key="7">
    <source>
        <dbReference type="ARBA" id="ARBA00022840"/>
    </source>
</evidence>
<feature type="domain" description="UvrD-like helicase ATP-binding" evidence="16">
    <location>
        <begin position="5"/>
        <end position="446"/>
    </location>
</feature>
<keyword evidence="7 14" id="KW-0067">ATP-binding</keyword>
<dbReference type="InterPro" id="IPR014017">
    <property type="entry name" value="DNA_helicase_UvrD-like_C"/>
</dbReference>
<evidence type="ECO:0000313" key="18">
    <source>
        <dbReference type="EMBL" id="GGA38149.1"/>
    </source>
</evidence>
<dbReference type="PANTHER" id="PTHR11070">
    <property type="entry name" value="UVRD / RECB / PCRA DNA HELICASE FAMILY MEMBER"/>
    <property type="match status" value="1"/>
</dbReference>
<dbReference type="Gene3D" id="1.10.486.10">
    <property type="entry name" value="PCRA, domain 4"/>
    <property type="match status" value="1"/>
</dbReference>
<dbReference type="InterPro" id="IPR038726">
    <property type="entry name" value="PDDEXK_AddAB-type"/>
</dbReference>
<keyword evidence="5 14" id="KW-0347">Helicase</keyword>
<name>A0ABQ1G7C5_9BACL</name>
<comment type="catalytic activity">
    <reaction evidence="11">
        <text>Couples ATP hydrolysis with the unwinding of duplex DNA by translocating in the 3'-5' direction.</text>
        <dbReference type="EC" id="5.6.2.4"/>
    </reaction>
</comment>
<reference evidence="19" key="1">
    <citation type="journal article" date="2019" name="Int. J. Syst. Evol. Microbiol.">
        <title>The Global Catalogue of Microorganisms (GCM) 10K type strain sequencing project: providing services to taxonomists for standard genome sequencing and annotation.</title>
        <authorList>
            <consortium name="The Broad Institute Genomics Platform"/>
            <consortium name="The Broad Institute Genome Sequencing Center for Infectious Disease"/>
            <person name="Wu L."/>
            <person name="Ma J."/>
        </authorList>
    </citation>
    <scope>NUCLEOTIDE SEQUENCE [LARGE SCALE GENOMIC DNA]</scope>
    <source>
        <strain evidence="19">CGMCC 1.12404</strain>
    </source>
</reference>
<dbReference type="InterPro" id="IPR011604">
    <property type="entry name" value="PDDEXK-like_dom_sf"/>
</dbReference>
<sequence>MSTSLSLTPDQYRAVHSLDTDCIVSAGAGSGKTRVLVERYLTILDHHRSEPECVDRIVAITFTEKAATEMKKRIRQGIRERMETARAQGDDEGAGCWYRLLISAERIRVSTIHSFCTTLLREHPVEADVDPTFRVLNEQEAGLLLRDAVEEILVPAVEGMEKNAPGSLAALWGLDGLRTRFTSAYQEMAGNGWDPASLSQRTLHHFSDTMDQLRRGLPGILEAVRKSGDVLRRVKGGKKATAFQREWPHLSARLAEETTPAELLSLLEEIMGLLGGNWGRKEEVILPRDHMKEAVSQALQTAGSLAFSPEEEEVLRWVIRVMEQVDAKYKRKKEERNCLDFDELQFRAVTLLRKHSRICREVRSQIRYLMVDEFQDTNEAQKQLIDLLCPGPDGGRIPGKLFVVGDPKQSIYRFRGAEVTVFGQTRDEILQSGGKEVALVDNFRSDGALVGFINGLFSKLMRGVPGEANHYQPARAGRLSGDGPRVEFLAVDAAEADPRAVEAAAIARRISELAEEGIPYGGMAILFQAMTHVKQMEKVLIREGVPCHVVGGSGFYAQQEIFDLLNFMRILEDPEDTLAMVGVLRSPFCGVSDETLLHLAREEGWVQNRGHWVEKGCSPEESRKLKQFLHQFERFRQFKGRVPVADLLSDLLEQSGYIHVIWSTPRGKQARANLEKFLQLLRQWKDVDANSLKSILDKVDRLTELEDRETEAPVEAEEENSVRLMSIHQSKGLEFPVVFVPDLARKPLIDVPDIKLDREAGVVVRLVDETGEKREPFRWQLVMDRERELSREESVRLFYVATTRAEQRLILSGIPEEHKGLQKGEEILSANTWSKWMDGVLGFSRIDWERGIWNFADGNSEVAVQRCRDSDLDGRIKPSTLPGGLPGGQTPPPTKGTSFIGEEMLIPRGFTDRDRLEVSVTDLVTLTNCPRRYYFEHVVGMPSMEDGDPVFPENPGEAEVPVLEPRIKGQIVHRLMEVHPFPAEKSWIARCRELLEEWRIPSKLQPRALEEIRPLMESYLNSRFYLEQERLAGKENEWRFIRCSNGLEVEGVLDRIHCTRDGVWELVDYKTNDISEERVEEVAQEYLPQLQLYALAVREEWGIEAGRAILFFLKPGRCVEYRMDREWIKRAEETLRDSARLLQQGEQMEDFPLRPGRRCNYCNFRNICEGGAGL</sequence>
<keyword evidence="4 14" id="KW-0378">Hydrolase</keyword>
<keyword evidence="8" id="KW-0238">DNA-binding</keyword>
<feature type="region of interest" description="Disordered" evidence="15">
    <location>
        <begin position="873"/>
        <end position="896"/>
    </location>
</feature>
<evidence type="ECO:0000256" key="8">
    <source>
        <dbReference type="ARBA" id="ARBA00023125"/>
    </source>
</evidence>
<dbReference type="Gene3D" id="3.90.320.10">
    <property type="match status" value="1"/>
</dbReference>
<dbReference type="InterPro" id="IPR014016">
    <property type="entry name" value="UvrD-like_ATP-bd"/>
</dbReference>
<dbReference type="InterPro" id="IPR027417">
    <property type="entry name" value="P-loop_NTPase"/>
</dbReference>
<evidence type="ECO:0000256" key="12">
    <source>
        <dbReference type="ARBA" id="ARBA00034808"/>
    </source>
</evidence>
<keyword evidence="2 14" id="KW-0547">Nucleotide-binding</keyword>
<feature type="domain" description="UvrD-like helicase C-terminal" evidence="17">
    <location>
        <begin position="455"/>
        <end position="732"/>
    </location>
</feature>
<dbReference type="RefSeq" id="WP_188430263.1">
    <property type="nucleotide sequence ID" value="NZ_BMEX01000002.1"/>
</dbReference>
<protein>
    <recommendedName>
        <fullName evidence="12">DNA 3'-5' helicase</fullName>
        <ecNumber evidence="12">5.6.2.4</ecNumber>
    </recommendedName>
</protein>
<evidence type="ECO:0000256" key="5">
    <source>
        <dbReference type="ARBA" id="ARBA00022806"/>
    </source>
</evidence>
<evidence type="ECO:0000256" key="3">
    <source>
        <dbReference type="ARBA" id="ARBA00022763"/>
    </source>
</evidence>
<dbReference type="SUPFAM" id="SSF52980">
    <property type="entry name" value="Restriction endonuclease-like"/>
    <property type="match status" value="1"/>
</dbReference>
<dbReference type="Gene3D" id="3.40.50.300">
    <property type="entry name" value="P-loop containing nucleotide triphosphate hydrolases"/>
    <property type="match status" value="3"/>
</dbReference>
<dbReference type="SUPFAM" id="SSF52540">
    <property type="entry name" value="P-loop containing nucleoside triphosphate hydrolases"/>
    <property type="match status" value="1"/>
</dbReference>
<keyword evidence="10" id="KW-0413">Isomerase</keyword>
<evidence type="ECO:0000256" key="10">
    <source>
        <dbReference type="ARBA" id="ARBA00023235"/>
    </source>
</evidence>
<evidence type="ECO:0000256" key="9">
    <source>
        <dbReference type="ARBA" id="ARBA00023204"/>
    </source>
</evidence>
<evidence type="ECO:0000256" key="2">
    <source>
        <dbReference type="ARBA" id="ARBA00022741"/>
    </source>
</evidence>
<evidence type="ECO:0000256" key="11">
    <source>
        <dbReference type="ARBA" id="ARBA00034617"/>
    </source>
</evidence>
<dbReference type="InterPro" id="IPR000212">
    <property type="entry name" value="DNA_helicase_UvrD/REP"/>
</dbReference>